<dbReference type="CDD" id="cd00065">
    <property type="entry name" value="FYVE_like_SF"/>
    <property type="match status" value="1"/>
</dbReference>
<accession>M4B9E4</accession>
<dbReference type="VEuPathDB" id="FungiDB:HpaG802903"/>
<reference evidence="2" key="2">
    <citation type="submission" date="2015-06" db="UniProtKB">
        <authorList>
            <consortium name="EnsemblProtists"/>
        </authorList>
    </citation>
    <scope>IDENTIFICATION</scope>
    <source>
        <strain evidence="2">Emoy2</strain>
    </source>
</reference>
<dbReference type="OMA" id="QCCYVEL"/>
<organism evidence="2 3">
    <name type="scientific">Hyaloperonospora arabidopsidis (strain Emoy2)</name>
    <name type="common">Downy mildew agent</name>
    <name type="synonym">Peronospora arabidopsidis</name>
    <dbReference type="NCBI Taxonomy" id="559515"/>
    <lineage>
        <taxon>Eukaryota</taxon>
        <taxon>Sar</taxon>
        <taxon>Stramenopiles</taxon>
        <taxon>Oomycota</taxon>
        <taxon>Peronosporomycetes</taxon>
        <taxon>Peronosporales</taxon>
        <taxon>Peronosporaceae</taxon>
        <taxon>Hyaloperonospora</taxon>
    </lineage>
</organism>
<dbReference type="PANTHER" id="PTHR43102">
    <property type="entry name" value="SLR1143 PROTEIN"/>
    <property type="match status" value="1"/>
</dbReference>
<dbReference type="EnsemblProtists" id="HpaT802903">
    <property type="protein sequence ID" value="HpaP802903"/>
    <property type="gene ID" value="HpaG802903"/>
</dbReference>
<dbReference type="AlphaFoldDB" id="M4B9E4"/>
<dbReference type="STRING" id="559515.M4B9E4"/>
<sequence length="450" mass="49856">MNFRVRHATPSRQCQVAVDGEIRAPVSEVLALLRAPTESESNALLRALFGTNFIYSSLLHAVPSPCPDQSPLPSPSPSELTGIMTPGQQLTVRTVSFARKRLPRVFSPGNSRSRPTFLTNLRTIFETQSTNTSIRQRVMRSKNEQCCYVELFTPTVEGFKIAFCTLEAADVFAGKAPPERVIPLHLMTGWLVVEPSPGNPDSLRLTFHAAFPGKVPGGCDAQVALSRLKFIAKGVCQLEKVLRRRRRTQDQPCTPRDGTWQTLRHPFRAMVQDERCGGTHRNWHCIACTRSFFPTIRKCWRRCDLCAYRVCDELLCCSRERVAIYNRYIAPLTVCARCRECIDEQENDSRASGNPLGSGVGDVRYTGVSLQFADRESKVEPESEVDSSGCSHDGRWGSIDNSRFSRSDRIKRNVPPSNSPPSIGDVKFSSSGDDDSAAGAEAIPGASTEL</sequence>
<dbReference type="EMBL" id="JH598031">
    <property type="status" value="NOT_ANNOTATED_CDS"/>
    <property type="molecule type" value="Genomic_DNA"/>
</dbReference>
<evidence type="ECO:0008006" key="4">
    <source>
        <dbReference type="Google" id="ProtNLM"/>
    </source>
</evidence>
<proteinExistence type="predicted"/>
<dbReference type="PANTHER" id="PTHR43102:SF2">
    <property type="entry name" value="GAF DOMAIN-CONTAINING PROTEIN"/>
    <property type="match status" value="1"/>
</dbReference>
<feature type="region of interest" description="Disordered" evidence="1">
    <location>
        <begin position="374"/>
        <end position="450"/>
    </location>
</feature>
<evidence type="ECO:0000313" key="2">
    <source>
        <dbReference type="EnsemblProtists" id="HpaP802903"/>
    </source>
</evidence>
<dbReference type="eggNOG" id="ENOG502SM5G">
    <property type="taxonomic scope" value="Eukaryota"/>
</dbReference>
<dbReference type="Proteomes" id="UP000011713">
    <property type="component" value="Unassembled WGS sequence"/>
</dbReference>
<evidence type="ECO:0000256" key="1">
    <source>
        <dbReference type="SAM" id="MobiDB-lite"/>
    </source>
</evidence>
<name>M4B9E4_HYAAE</name>
<evidence type="ECO:0000313" key="3">
    <source>
        <dbReference type="Proteomes" id="UP000011713"/>
    </source>
</evidence>
<dbReference type="HOGENOM" id="CLU_522244_0_0_1"/>
<dbReference type="InParanoid" id="M4B9E4"/>
<protein>
    <recommendedName>
        <fullName evidence="4">FYVE-type domain-containing protein</fullName>
    </recommendedName>
</protein>
<reference evidence="3" key="1">
    <citation type="journal article" date="2010" name="Science">
        <title>Signatures of adaptation to obligate biotrophy in the Hyaloperonospora arabidopsidis genome.</title>
        <authorList>
            <person name="Baxter L."/>
            <person name="Tripathy S."/>
            <person name="Ishaque N."/>
            <person name="Boot N."/>
            <person name="Cabral A."/>
            <person name="Kemen E."/>
            <person name="Thines M."/>
            <person name="Ah-Fong A."/>
            <person name="Anderson R."/>
            <person name="Badejoko W."/>
            <person name="Bittner-Eddy P."/>
            <person name="Boore J.L."/>
            <person name="Chibucos M.C."/>
            <person name="Coates M."/>
            <person name="Dehal P."/>
            <person name="Delehaunty K."/>
            <person name="Dong S."/>
            <person name="Downton P."/>
            <person name="Dumas B."/>
            <person name="Fabro G."/>
            <person name="Fronick C."/>
            <person name="Fuerstenberg S.I."/>
            <person name="Fulton L."/>
            <person name="Gaulin E."/>
            <person name="Govers F."/>
            <person name="Hughes L."/>
            <person name="Humphray S."/>
            <person name="Jiang R.H."/>
            <person name="Judelson H."/>
            <person name="Kamoun S."/>
            <person name="Kyung K."/>
            <person name="Meijer H."/>
            <person name="Minx P."/>
            <person name="Morris P."/>
            <person name="Nelson J."/>
            <person name="Phuntumart V."/>
            <person name="Qutob D."/>
            <person name="Rehmany A."/>
            <person name="Rougon-Cardoso A."/>
            <person name="Ryden P."/>
            <person name="Torto-Alalibo T."/>
            <person name="Studholme D."/>
            <person name="Wang Y."/>
            <person name="Win J."/>
            <person name="Wood J."/>
            <person name="Clifton S.W."/>
            <person name="Rogers J."/>
            <person name="Van den Ackerveken G."/>
            <person name="Jones J.D."/>
            <person name="McDowell J.M."/>
            <person name="Beynon J."/>
            <person name="Tyler B.M."/>
        </authorList>
    </citation>
    <scope>NUCLEOTIDE SEQUENCE [LARGE SCALE GENOMIC DNA]</scope>
    <source>
        <strain evidence="3">Emoy2</strain>
    </source>
</reference>
<keyword evidence="3" id="KW-1185">Reference proteome</keyword>